<dbReference type="Gene3D" id="1.25.50.10">
    <property type="entry name" value="Peptidase M1, alanyl aminopeptidase, C-terminal domain"/>
    <property type="match status" value="1"/>
</dbReference>
<dbReference type="InterPro" id="IPR045357">
    <property type="entry name" value="Aminopeptidase_N-like_N"/>
</dbReference>
<evidence type="ECO:0000256" key="6">
    <source>
        <dbReference type="ARBA" id="ARBA00022801"/>
    </source>
</evidence>
<dbReference type="InterPro" id="IPR024601">
    <property type="entry name" value="Peptidase_M1_pepN_C"/>
</dbReference>
<feature type="domain" description="Aminopeptidase N-like N-terminal" evidence="12">
    <location>
        <begin position="22"/>
        <end position="189"/>
    </location>
</feature>
<dbReference type="InterPro" id="IPR038438">
    <property type="entry name" value="PepN_Ig-like_sf"/>
</dbReference>
<protein>
    <submittedName>
        <fullName evidence="13">Membrane alanine aminopeptidase N</fullName>
        <ecNumber evidence="13">3.4.11.2</ecNumber>
    </submittedName>
</protein>
<dbReference type="GO" id="GO:0006508">
    <property type="term" value="P:proteolysis"/>
    <property type="evidence" value="ECO:0007669"/>
    <property type="project" value="UniProtKB-KW"/>
</dbReference>
<dbReference type="Gene3D" id="3.30.2010.30">
    <property type="match status" value="1"/>
</dbReference>
<dbReference type="CDD" id="cd09600">
    <property type="entry name" value="M1_APN"/>
    <property type="match status" value="1"/>
</dbReference>
<dbReference type="GO" id="GO:0008237">
    <property type="term" value="F:metallopeptidase activity"/>
    <property type="evidence" value="ECO:0007669"/>
    <property type="project" value="UniProtKB-KW"/>
</dbReference>
<feature type="domain" description="Peptidase M1 membrane alanine aminopeptidase" evidence="9">
    <location>
        <begin position="228"/>
        <end position="439"/>
    </location>
</feature>
<dbReference type="Pfam" id="PF11940">
    <property type="entry name" value="DUF3458"/>
    <property type="match status" value="1"/>
</dbReference>
<dbReference type="InterPro" id="IPR027268">
    <property type="entry name" value="Peptidase_M4/M1_CTD_sf"/>
</dbReference>
<dbReference type="SUPFAM" id="SSF63737">
    <property type="entry name" value="Leukotriene A4 hydrolase N-terminal domain"/>
    <property type="match status" value="1"/>
</dbReference>
<evidence type="ECO:0000256" key="8">
    <source>
        <dbReference type="ARBA" id="ARBA00023049"/>
    </source>
</evidence>
<keyword evidence="5" id="KW-0479">Metal-binding</keyword>
<dbReference type="GO" id="GO:0016285">
    <property type="term" value="F:alanyl aminopeptidase activity"/>
    <property type="evidence" value="ECO:0007669"/>
    <property type="project" value="UniProtKB-EC"/>
</dbReference>
<dbReference type="FunFam" id="3.30.2010.30:FF:000002">
    <property type="entry name" value="Putative aminopeptidase N"/>
    <property type="match status" value="1"/>
</dbReference>
<evidence type="ECO:0000259" key="9">
    <source>
        <dbReference type="Pfam" id="PF01433"/>
    </source>
</evidence>
<dbReference type="NCBIfam" id="TIGR02414">
    <property type="entry name" value="pepN_proteo"/>
    <property type="match status" value="1"/>
</dbReference>
<name>A0A3B0U4Y7_9ZZZZ</name>
<dbReference type="Gene3D" id="2.60.40.1840">
    <property type="match status" value="1"/>
</dbReference>
<keyword evidence="8" id="KW-0482">Metalloprotease</keyword>
<dbReference type="GO" id="GO:0009507">
    <property type="term" value="C:chloroplast"/>
    <property type="evidence" value="ECO:0007669"/>
    <property type="project" value="TreeGrafter"/>
</dbReference>
<dbReference type="Gene3D" id="1.10.390.10">
    <property type="entry name" value="Neutral Protease Domain 2"/>
    <property type="match status" value="1"/>
</dbReference>
<evidence type="ECO:0000256" key="2">
    <source>
        <dbReference type="ARBA" id="ARBA00010136"/>
    </source>
</evidence>
<reference evidence="13" key="1">
    <citation type="submission" date="2018-06" db="EMBL/GenBank/DDBJ databases">
        <authorList>
            <person name="Zhirakovskaya E."/>
        </authorList>
    </citation>
    <scope>NUCLEOTIDE SEQUENCE</scope>
</reference>
<dbReference type="InterPro" id="IPR012779">
    <property type="entry name" value="Peptidase_M1_pepN"/>
</dbReference>
<evidence type="ECO:0000256" key="4">
    <source>
        <dbReference type="ARBA" id="ARBA00022670"/>
    </source>
</evidence>
<proteinExistence type="inferred from homology"/>
<evidence type="ECO:0000256" key="3">
    <source>
        <dbReference type="ARBA" id="ARBA00022438"/>
    </source>
</evidence>
<dbReference type="AlphaFoldDB" id="A0A3B0U4Y7"/>
<dbReference type="SUPFAM" id="SSF55486">
    <property type="entry name" value="Metalloproteases ('zincins'), catalytic domain"/>
    <property type="match status" value="1"/>
</dbReference>
<dbReference type="InterPro" id="IPR037144">
    <property type="entry name" value="Peptidase_M1_pepN_C_sf"/>
</dbReference>
<dbReference type="Pfam" id="PF01433">
    <property type="entry name" value="Peptidase_M1"/>
    <property type="match status" value="1"/>
</dbReference>
<dbReference type="EC" id="3.4.11.2" evidence="13"/>
<evidence type="ECO:0000313" key="13">
    <source>
        <dbReference type="EMBL" id="VAW19509.1"/>
    </source>
</evidence>
<dbReference type="InterPro" id="IPR035414">
    <property type="entry name" value="Peptidase_M1_pepN_Ig-like"/>
</dbReference>
<dbReference type="InterPro" id="IPR001930">
    <property type="entry name" value="Peptidase_M1"/>
</dbReference>
<evidence type="ECO:0000256" key="1">
    <source>
        <dbReference type="ARBA" id="ARBA00001947"/>
    </source>
</evidence>
<evidence type="ECO:0000256" key="7">
    <source>
        <dbReference type="ARBA" id="ARBA00022833"/>
    </source>
</evidence>
<dbReference type="EMBL" id="UOEO01000114">
    <property type="protein sequence ID" value="VAW19509.1"/>
    <property type="molecule type" value="Genomic_DNA"/>
</dbReference>
<evidence type="ECO:0000259" key="12">
    <source>
        <dbReference type="Pfam" id="PF17900"/>
    </source>
</evidence>
<dbReference type="InterPro" id="IPR042097">
    <property type="entry name" value="Aminopeptidase_N-like_N_sf"/>
</dbReference>
<sequence length="883" mass="99616">MTKQMHYLKDYKPFPYAISSLEMRIEIAPEKSFVSTKLTIEAKPETKTGAELSLNGEELELLEIRVNGADLSSAEYEFANDRLRIFQPPEKSFELETKVALEPETNTSLMGLYRSNKIWCTQCEAEGFRRISFMADRPDVMTRYRVRLEADKKLAPVLLSNGNLIETGELSNGRHYAVWDDPHPKPSYLFAMVAGDLDVLRDRFITASKKKVDLAIYSERGKKERCAYAMDALKRAMKWDEERFGRQYDLDVFNIVAVSDFNFGAMENKGLNIFNDKYILADPDSATDIDYYNIERIVAHEYFHNWTGNRITCRDWFQLCLKEGLTVYRDQEFTSDMRSREVKRIKDARDLRTTQFLEDSGPLAHPPRPDHYAQIDNFYTATVYNKGAEVVRMLATLFGRKGFKKAMDLYFERHDGQATTIEKFLEVFQDSCGRDLSQFSLWYTQAGTPEISASGKWDQQNKTYRLSLKQKTAPTPDQSEKQALYIPIKFALVGPNGKDMEWEKVSGGIVENDLIIVDKNEVELVFKGLANRPIPSLLRQFSAPVKLVDDLSEEEQFFLARHDSDPFNRWQGLQSIASSIMSAAVRADMAFDAEQVDSLATALGDMLKNENLDAEFKALALNLPGEKAIARALGKNIEPEKISLARRKLLHQISNKLGALLGELYHTLGDNDDPGSQNSGSQDIEQVQNRALRNQCLMMMVAAGDRQSAELAARQYYGGANMSEKMAALDASVAFWSGAAEQMLEHFGASATSDPLIYDKWLSLSATRPDQGALERVKQIYNSPGFPKTNPNRVRSLIGSFAMNNKSQFARKDGQGFEFVAAVCQEIDQINPQLAAKILSGFADWADLEANRGQLAKQALQKLARTSPLSPTLSDILKRTLAG</sequence>
<dbReference type="PRINTS" id="PR00756">
    <property type="entry name" value="ALADIPTASE"/>
</dbReference>
<organism evidence="13">
    <name type="scientific">hydrothermal vent metagenome</name>
    <dbReference type="NCBI Taxonomy" id="652676"/>
    <lineage>
        <taxon>unclassified sequences</taxon>
        <taxon>metagenomes</taxon>
        <taxon>ecological metagenomes</taxon>
    </lineage>
</organism>
<dbReference type="Pfam" id="PF17432">
    <property type="entry name" value="DUF3458_C"/>
    <property type="match status" value="1"/>
</dbReference>
<dbReference type="InterPro" id="IPR014782">
    <property type="entry name" value="Peptidase_M1_dom"/>
</dbReference>
<dbReference type="PANTHER" id="PTHR46322">
    <property type="entry name" value="PUROMYCIN-SENSITIVE AMINOPEPTIDASE"/>
    <property type="match status" value="1"/>
</dbReference>
<comment type="cofactor">
    <cofactor evidence="1">
        <name>Zn(2+)</name>
        <dbReference type="ChEBI" id="CHEBI:29105"/>
    </cofactor>
</comment>
<feature type="domain" description="Peptidase M1 alanyl aminopeptidase Ig-like fold" evidence="10">
    <location>
        <begin position="447"/>
        <end position="548"/>
    </location>
</feature>
<feature type="domain" description="Peptidase M1 alanyl aminopeptidase C-terminal" evidence="11">
    <location>
        <begin position="554"/>
        <end position="882"/>
    </location>
</feature>
<dbReference type="Pfam" id="PF17900">
    <property type="entry name" value="Peptidase_M1_N"/>
    <property type="match status" value="1"/>
</dbReference>
<evidence type="ECO:0000256" key="5">
    <source>
        <dbReference type="ARBA" id="ARBA00022723"/>
    </source>
</evidence>
<keyword evidence="3 13" id="KW-0031">Aminopeptidase</keyword>
<keyword evidence="7" id="KW-0862">Zinc</keyword>
<dbReference type="FunFam" id="2.60.40.1840:FF:000001">
    <property type="entry name" value="Aminopeptidase N"/>
    <property type="match status" value="1"/>
</dbReference>
<accession>A0A3B0U4Y7</accession>
<dbReference type="GO" id="GO:0008270">
    <property type="term" value="F:zinc ion binding"/>
    <property type="evidence" value="ECO:0007669"/>
    <property type="project" value="InterPro"/>
</dbReference>
<keyword evidence="4" id="KW-0645">Protease</keyword>
<dbReference type="PANTHER" id="PTHR46322:SF1">
    <property type="entry name" value="PUROMYCIN-SENSITIVE AMINOPEPTIDASE"/>
    <property type="match status" value="1"/>
</dbReference>
<keyword evidence="6 13" id="KW-0378">Hydrolase</keyword>
<dbReference type="Gene3D" id="2.60.40.1730">
    <property type="entry name" value="tricorn interacting facor f3 domain"/>
    <property type="match status" value="1"/>
</dbReference>
<comment type="similarity">
    <text evidence="2">Belongs to the peptidase M1 family.</text>
</comment>
<evidence type="ECO:0000259" key="10">
    <source>
        <dbReference type="Pfam" id="PF11940"/>
    </source>
</evidence>
<gene>
    <name evidence="13" type="ORF">MNBD_ALPHA12-401</name>
</gene>
<evidence type="ECO:0000259" key="11">
    <source>
        <dbReference type="Pfam" id="PF17432"/>
    </source>
</evidence>